<keyword evidence="5" id="KW-0456">Lyase</keyword>
<keyword evidence="9" id="KW-1185">Reference proteome</keyword>
<feature type="domain" description="Diphosphomevalonate decarboxylase-like N-terminal" evidence="7">
    <location>
        <begin position="25"/>
        <end position="184"/>
    </location>
</feature>
<gene>
    <name evidence="8" type="ORF">NE848_15910</name>
</gene>
<feature type="domain" description="Mvd1 C-terminal" evidence="6">
    <location>
        <begin position="211"/>
        <end position="339"/>
    </location>
</feature>
<keyword evidence="3" id="KW-0067">ATP-binding</keyword>
<name>A0ABT0Z6X5_9FLAO</name>
<keyword evidence="2" id="KW-0547">Nucleotide-binding</keyword>
<sequence>MTQKEFIPKRKTENIETGEVTWQSPSNIALVKYWGKKENQIPANPSISFTLDHCKSTTSLKFSKKAESSDDFDFSFYFEGKEKEDFKPKIQKFFERIEDYCPYLRDYKFEIHSENSFPHSSGIASSASGMSAMALCIMDLERRLYPGMDENFFNRKASFLARLGSGSASRSIEGPLVVWGEHESIEKASDLFGVPFPYEVHDIFKDYRDTILLVDKGEKQVSSSVGHNLMHGHPFAEKRFEQAHNNLDRLIPVLKSGNTEEFIKIVESEALTLHAMMMSSEPYFILMKPNTLEIINRIWAYREKTAIPVCFTLDAGANVHLLYPSVNETKVLEFIKNELVAYCENGHYICDLVGEGAKKLTMEN</sequence>
<dbReference type="PIRSF" id="PIRSF015950">
    <property type="entry name" value="Mev_P_decrbx"/>
    <property type="match status" value="1"/>
</dbReference>
<dbReference type="RefSeq" id="WP_252115551.1">
    <property type="nucleotide sequence ID" value="NZ_JAMSCK010000007.1"/>
</dbReference>
<proteinExistence type="predicted"/>
<dbReference type="Gene3D" id="3.30.70.890">
    <property type="entry name" value="GHMP kinase, C-terminal domain"/>
    <property type="match status" value="1"/>
</dbReference>
<evidence type="ECO:0000259" key="6">
    <source>
        <dbReference type="Pfam" id="PF18376"/>
    </source>
</evidence>
<evidence type="ECO:0000313" key="8">
    <source>
        <dbReference type="EMBL" id="MCM8570882.1"/>
    </source>
</evidence>
<dbReference type="PANTHER" id="PTHR10977">
    <property type="entry name" value="DIPHOSPHOMEVALONATE DECARBOXYLASE"/>
    <property type="match status" value="1"/>
</dbReference>
<keyword evidence="1" id="KW-0444">Lipid biosynthesis</keyword>
<dbReference type="Pfam" id="PF22700">
    <property type="entry name" value="MVD-like_N"/>
    <property type="match status" value="1"/>
</dbReference>
<accession>A0ABT0Z6X5</accession>
<dbReference type="EMBL" id="JAMSCK010000007">
    <property type="protein sequence ID" value="MCM8570882.1"/>
    <property type="molecule type" value="Genomic_DNA"/>
</dbReference>
<dbReference type="Proteomes" id="UP001155077">
    <property type="component" value="Unassembled WGS sequence"/>
</dbReference>
<dbReference type="PANTHER" id="PTHR10977:SF3">
    <property type="entry name" value="DIPHOSPHOMEVALONATE DECARBOXYLASE"/>
    <property type="match status" value="1"/>
</dbReference>
<evidence type="ECO:0000259" key="7">
    <source>
        <dbReference type="Pfam" id="PF22700"/>
    </source>
</evidence>
<dbReference type="InterPro" id="IPR041431">
    <property type="entry name" value="Mvd1_C"/>
</dbReference>
<evidence type="ECO:0000256" key="1">
    <source>
        <dbReference type="ARBA" id="ARBA00022516"/>
    </source>
</evidence>
<dbReference type="InterPro" id="IPR053859">
    <property type="entry name" value="MVD-like_N"/>
</dbReference>
<evidence type="ECO:0000256" key="5">
    <source>
        <dbReference type="ARBA" id="ARBA00023239"/>
    </source>
</evidence>
<evidence type="ECO:0000313" key="9">
    <source>
        <dbReference type="Proteomes" id="UP001155077"/>
    </source>
</evidence>
<dbReference type="SUPFAM" id="SSF55060">
    <property type="entry name" value="GHMP Kinase, C-terminal domain"/>
    <property type="match status" value="1"/>
</dbReference>
<evidence type="ECO:0000256" key="3">
    <source>
        <dbReference type="ARBA" id="ARBA00022840"/>
    </source>
</evidence>
<evidence type="ECO:0000256" key="4">
    <source>
        <dbReference type="ARBA" id="ARBA00023098"/>
    </source>
</evidence>
<dbReference type="Gene3D" id="3.30.230.10">
    <property type="match status" value="1"/>
</dbReference>
<protein>
    <submittedName>
        <fullName evidence="8">Diphosphomevalonate decarboxylase</fullName>
    </submittedName>
</protein>
<dbReference type="InterPro" id="IPR036554">
    <property type="entry name" value="GHMP_kinase_C_sf"/>
</dbReference>
<comment type="caution">
    <text evidence="8">The sequence shown here is derived from an EMBL/GenBank/DDBJ whole genome shotgun (WGS) entry which is preliminary data.</text>
</comment>
<dbReference type="SUPFAM" id="SSF54211">
    <property type="entry name" value="Ribosomal protein S5 domain 2-like"/>
    <property type="match status" value="1"/>
</dbReference>
<dbReference type="InterPro" id="IPR014721">
    <property type="entry name" value="Ribsml_uS5_D2-typ_fold_subgr"/>
</dbReference>
<dbReference type="InterPro" id="IPR020568">
    <property type="entry name" value="Ribosomal_Su5_D2-typ_SF"/>
</dbReference>
<dbReference type="Pfam" id="PF18376">
    <property type="entry name" value="MDD_C"/>
    <property type="match status" value="1"/>
</dbReference>
<evidence type="ECO:0000256" key="2">
    <source>
        <dbReference type="ARBA" id="ARBA00022741"/>
    </source>
</evidence>
<dbReference type="InterPro" id="IPR005935">
    <property type="entry name" value="Mev_decarb"/>
</dbReference>
<reference evidence="8" key="1">
    <citation type="submission" date="2022-06" db="EMBL/GenBank/DDBJ databases">
        <title>Gramella sediminis sp. nov., isolated from deep-sea sediment of the Indian Ocean.</title>
        <authorList>
            <person name="Yang L."/>
        </authorList>
    </citation>
    <scope>NUCLEOTIDE SEQUENCE</scope>
    <source>
        <strain evidence="8">HMD3159</strain>
    </source>
</reference>
<keyword evidence="4" id="KW-0443">Lipid metabolism</keyword>
<organism evidence="8 9">
    <name type="scientific">Gramella jeungdoensis</name>
    <dbReference type="NCBI Taxonomy" id="708091"/>
    <lineage>
        <taxon>Bacteria</taxon>
        <taxon>Pseudomonadati</taxon>
        <taxon>Bacteroidota</taxon>
        <taxon>Flavobacteriia</taxon>
        <taxon>Flavobacteriales</taxon>
        <taxon>Flavobacteriaceae</taxon>
        <taxon>Christiangramia</taxon>
    </lineage>
</organism>